<organism evidence="1 2">
    <name type="scientific">Riccia fluitans</name>
    <dbReference type="NCBI Taxonomy" id="41844"/>
    <lineage>
        <taxon>Eukaryota</taxon>
        <taxon>Viridiplantae</taxon>
        <taxon>Streptophyta</taxon>
        <taxon>Embryophyta</taxon>
        <taxon>Marchantiophyta</taxon>
        <taxon>Marchantiopsida</taxon>
        <taxon>Marchantiidae</taxon>
        <taxon>Marchantiales</taxon>
        <taxon>Ricciaceae</taxon>
        <taxon>Riccia</taxon>
    </lineage>
</organism>
<proteinExistence type="predicted"/>
<evidence type="ECO:0000313" key="2">
    <source>
        <dbReference type="Proteomes" id="UP001605036"/>
    </source>
</evidence>
<reference evidence="1 2" key="1">
    <citation type="submission" date="2024-09" db="EMBL/GenBank/DDBJ databases">
        <title>Chromosome-scale assembly of Riccia fluitans.</title>
        <authorList>
            <person name="Paukszto L."/>
            <person name="Sawicki J."/>
            <person name="Karawczyk K."/>
            <person name="Piernik-Szablinska J."/>
            <person name="Szczecinska M."/>
            <person name="Mazdziarz M."/>
        </authorList>
    </citation>
    <scope>NUCLEOTIDE SEQUENCE [LARGE SCALE GENOMIC DNA]</scope>
    <source>
        <strain evidence="1">Rf_01</strain>
        <tissue evidence="1">Aerial parts of the thallus</tissue>
    </source>
</reference>
<accession>A0ABD1Z2J3</accession>
<gene>
    <name evidence="1" type="ORF">R1flu_009583</name>
</gene>
<comment type="caution">
    <text evidence="1">The sequence shown here is derived from an EMBL/GenBank/DDBJ whole genome shotgun (WGS) entry which is preliminary data.</text>
</comment>
<protein>
    <submittedName>
        <fullName evidence="1">Uncharacterized protein</fullName>
    </submittedName>
</protein>
<dbReference type="Proteomes" id="UP001605036">
    <property type="component" value="Unassembled WGS sequence"/>
</dbReference>
<evidence type="ECO:0000313" key="1">
    <source>
        <dbReference type="EMBL" id="KAL2641996.1"/>
    </source>
</evidence>
<name>A0ABD1Z2J3_9MARC</name>
<dbReference type="AlphaFoldDB" id="A0ABD1Z2J3"/>
<dbReference type="EMBL" id="JBHFFA010000002">
    <property type="protein sequence ID" value="KAL2641996.1"/>
    <property type="molecule type" value="Genomic_DNA"/>
</dbReference>
<sequence>MNILQDEEDREIRDENQILEYVHKYYTDLYSQPRISTADEQVQGEVLTLIDQFVSEEDNFCLEEVPGAEELKTMIKDLPLDKSPGEDGLPVEILLELWKEVSPFCLEFVQEAWQSKRVEKTEEERANDIRNKLQSRLGKWASRFLTWAS</sequence>
<keyword evidence="2" id="KW-1185">Reference proteome</keyword>